<gene>
    <name evidence="1" type="ORF">AAE02nite_00580</name>
</gene>
<dbReference type="AlphaFoldDB" id="A0A512ARP8"/>
<evidence type="ECO:0000313" key="1">
    <source>
        <dbReference type="EMBL" id="GEO02394.1"/>
    </source>
</evidence>
<proteinExistence type="predicted"/>
<name>A0A512ARP8_9BACT</name>
<sequence length="235" mass="27611">MQVEYVLKNTSFFYFRNHYRFNFNDEIRYLGDDGITRNLERVQVRAGYEHVFNNQWSLGIAESYATERTRNILFNELYIRQVNAIGKIRFGQRATLEHVVRWPGSNNGRIKFRADLDRNFTIGRKDIRPRISYELFYNLNYEPQKQQSNNQRLVDRARLRLEVMYVLNQKFSATPYFADQMDFTGVAPVSNAAGEIIKPAAKQNAYLPIWGLDLRYVLFQGGKPFSRTIPTAPSE</sequence>
<keyword evidence="2" id="KW-1185">Reference proteome</keyword>
<protein>
    <submittedName>
        <fullName evidence="1">Uncharacterized protein</fullName>
    </submittedName>
</protein>
<organism evidence="1 2">
    <name type="scientific">Adhaeribacter aerolatus</name>
    <dbReference type="NCBI Taxonomy" id="670289"/>
    <lineage>
        <taxon>Bacteria</taxon>
        <taxon>Pseudomonadati</taxon>
        <taxon>Bacteroidota</taxon>
        <taxon>Cytophagia</taxon>
        <taxon>Cytophagales</taxon>
        <taxon>Hymenobacteraceae</taxon>
        <taxon>Adhaeribacter</taxon>
    </lineage>
</organism>
<evidence type="ECO:0000313" key="2">
    <source>
        <dbReference type="Proteomes" id="UP000321532"/>
    </source>
</evidence>
<dbReference type="Pfam" id="PF10677">
    <property type="entry name" value="DUF2490"/>
    <property type="match status" value="1"/>
</dbReference>
<accession>A0A512ARP8</accession>
<dbReference type="Proteomes" id="UP000321532">
    <property type="component" value="Unassembled WGS sequence"/>
</dbReference>
<dbReference type="EMBL" id="BJYS01000001">
    <property type="protein sequence ID" value="GEO02394.1"/>
    <property type="molecule type" value="Genomic_DNA"/>
</dbReference>
<comment type="caution">
    <text evidence="1">The sequence shown here is derived from an EMBL/GenBank/DDBJ whole genome shotgun (WGS) entry which is preliminary data.</text>
</comment>
<reference evidence="1 2" key="1">
    <citation type="submission" date="2019-07" db="EMBL/GenBank/DDBJ databases">
        <title>Whole genome shotgun sequence of Adhaeribacter aerolatus NBRC 106133.</title>
        <authorList>
            <person name="Hosoyama A."/>
            <person name="Uohara A."/>
            <person name="Ohji S."/>
            <person name="Ichikawa N."/>
        </authorList>
    </citation>
    <scope>NUCLEOTIDE SEQUENCE [LARGE SCALE GENOMIC DNA]</scope>
    <source>
        <strain evidence="1 2">NBRC 106133</strain>
    </source>
</reference>
<dbReference type="InterPro" id="IPR019619">
    <property type="entry name" value="DUF2490"/>
</dbReference>